<keyword evidence="3" id="KW-1185">Reference proteome</keyword>
<accession>A0AA88AN02</accession>
<gene>
    <name evidence="2" type="ORF">TIFTF001_023134</name>
</gene>
<dbReference type="EMBL" id="BTGU01000049">
    <property type="protein sequence ID" value="GMN53992.1"/>
    <property type="molecule type" value="Genomic_DNA"/>
</dbReference>
<evidence type="ECO:0000256" key="1">
    <source>
        <dbReference type="SAM" id="MobiDB-lite"/>
    </source>
</evidence>
<feature type="compositionally biased region" description="Gly residues" evidence="1">
    <location>
        <begin position="61"/>
        <end position="70"/>
    </location>
</feature>
<proteinExistence type="predicted"/>
<dbReference type="AlphaFoldDB" id="A0AA88AN02"/>
<comment type="caution">
    <text evidence="2">The sequence shown here is derived from an EMBL/GenBank/DDBJ whole genome shotgun (WGS) entry which is preliminary data.</text>
</comment>
<sequence length="84" mass="8784">MELENSREDTLVKRSSNSGIQEIRSACWQHLGGDYNGGGRLFEKILALGWRVAKGNGGGLGGGEAYGGGDEGGELVVDGARSRC</sequence>
<name>A0AA88AN02_FICCA</name>
<evidence type="ECO:0000313" key="3">
    <source>
        <dbReference type="Proteomes" id="UP001187192"/>
    </source>
</evidence>
<organism evidence="2 3">
    <name type="scientific">Ficus carica</name>
    <name type="common">Common fig</name>
    <dbReference type="NCBI Taxonomy" id="3494"/>
    <lineage>
        <taxon>Eukaryota</taxon>
        <taxon>Viridiplantae</taxon>
        <taxon>Streptophyta</taxon>
        <taxon>Embryophyta</taxon>
        <taxon>Tracheophyta</taxon>
        <taxon>Spermatophyta</taxon>
        <taxon>Magnoliopsida</taxon>
        <taxon>eudicotyledons</taxon>
        <taxon>Gunneridae</taxon>
        <taxon>Pentapetalae</taxon>
        <taxon>rosids</taxon>
        <taxon>fabids</taxon>
        <taxon>Rosales</taxon>
        <taxon>Moraceae</taxon>
        <taxon>Ficeae</taxon>
        <taxon>Ficus</taxon>
    </lineage>
</organism>
<reference evidence="2" key="1">
    <citation type="submission" date="2023-07" db="EMBL/GenBank/DDBJ databases">
        <title>draft genome sequence of fig (Ficus carica).</title>
        <authorList>
            <person name="Takahashi T."/>
            <person name="Nishimura K."/>
        </authorList>
    </citation>
    <scope>NUCLEOTIDE SEQUENCE</scope>
</reference>
<dbReference type="Proteomes" id="UP001187192">
    <property type="component" value="Unassembled WGS sequence"/>
</dbReference>
<feature type="region of interest" description="Disordered" evidence="1">
    <location>
        <begin position="61"/>
        <end position="84"/>
    </location>
</feature>
<protein>
    <submittedName>
        <fullName evidence="2">Uncharacterized protein</fullName>
    </submittedName>
</protein>
<evidence type="ECO:0000313" key="2">
    <source>
        <dbReference type="EMBL" id="GMN53992.1"/>
    </source>
</evidence>
<feature type="compositionally biased region" description="Low complexity" evidence="1">
    <location>
        <begin position="74"/>
        <end position="84"/>
    </location>
</feature>